<dbReference type="GO" id="GO:0004674">
    <property type="term" value="F:protein serine/threonine kinase activity"/>
    <property type="evidence" value="ECO:0007669"/>
    <property type="project" value="UniProtKB-KW"/>
</dbReference>
<dbReference type="CDD" id="cd14066">
    <property type="entry name" value="STKc_IRAK"/>
    <property type="match status" value="1"/>
</dbReference>
<keyword evidence="15" id="KW-1015">Disulfide bond</keyword>
<evidence type="ECO:0000256" key="8">
    <source>
        <dbReference type="ARBA" id="ARBA00022729"/>
    </source>
</evidence>
<feature type="signal peptide" evidence="23">
    <location>
        <begin position="1"/>
        <end position="24"/>
    </location>
</feature>
<protein>
    <recommendedName>
        <fullName evidence="3">non-specific serine/threonine protein kinase</fullName>
        <ecNumber evidence="3">2.7.11.1</ecNumber>
    </recommendedName>
</protein>
<dbReference type="Gene3D" id="1.10.510.10">
    <property type="entry name" value="Transferase(Phosphotransferase) domain 1"/>
    <property type="match status" value="1"/>
</dbReference>
<evidence type="ECO:0000256" key="13">
    <source>
        <dbReference type="ARBA" id="ARBA00022989"/>
    </source>
</evidence>
<evidence type="ECO:0000256" key="17">
    <source>
        <dbReference type="ARBA" id="ARBA00023180"/>
    </source>
</evidence>
<keyword evidence="8 23" id="KW-0732">Signal</keyword>
<dbReference type="EC" id="2.7.11.1" evidence="3"/>
<dbReference type="Gene3D" id="3.30.200.20">
    <property type="entry name" value="Phosphorylase Kinase, domain 1"/>
    <property type="match status" value="1"/>
</dbReference>
<keyword evidence="11" id="KW-0418">Kinase</keyword>
<dbReference type="SUPFAM" id="SSF56112">
    <property type="entry name" value="Protein kinase-like (PK-like)"/>
    <property type="match status" value="1"/>
</dbReference>
<name>A0AAN9F234_CROPI</name>
<comment type="subcellular location">
    <subcellularLocation>
        <location evidence="1">Membrane</location>
        <topology evidence="1">Single-pass membrane protein</topology>
    </subcellularLocation>
</comment>
<feature type="transmembrane region" description="Helical" evidence="22">
    <location>
        <begin position="509"/>
        <end position="533"/>
    </location>
</feature>
<feature type="region of interest" description="Disordered" evidence="21">
    <location>
        <begin position="461"/>
        <end position="502"/>
    </location>
</feature>
<keyword evidence="4" id="KW-0723">Serine/threonine-protein kinase</keyword>
<dbReference type="InterPro" id="IPR032675">
    <property type="entry name" value="LRR_dom_sf"/>
</dbReference>
<evidence type="ECO:0000313" key="25">
    <source>
        <dbReference type="EMBL" id="KAK7268092.1"/>
    </source>
</evidence>
<keyword evidence="12 20" id="KW-0067">ATP-binding</keyword>
<evidence type="ECO:0000256" key="6">
    <source>
        <dbReference type="ARBA" id="ARBA00022679"/>
    </source>
</evidence>
<dbReference type="InterPro" id="IPR001611">
    <property type="entry name" value="Leu-rich_rpt"/>
</dbReference>
<evidence type="ECO:0000313" key="26">
    <source>
        <dbReference type="Proteomes" id="UP001372338"/>
    </source>
</evidence>
<evidence type="ECO:0000256" key="3">
    <source>
        <dbReference type="ARBA" id="ARBA00012513"/>
    </source>
</evidence>
<keyword evidence="14 22" id="KW-0472">Membrane</keyword>
<dbReference type="InterPro" id="IPR011009">
    <property type="entry name" value="Kinase-like_dom_sf"/>
</dbReference>
<keyword evidence="5" id="KW-0433">Leucine-rich repeat</keyword>
<evidence type="ECO:0000256" key="2">
    <source>
        <dbReference type="ARBA" id="ARBA00008684"/>
    </source>
</evidence>
<dbReference type="SUPFAM" id="SSF52058">
    <property type="entry name" value="L domain-like"/>
    <property type="match status" value="2"/>
</dbReference>
<dbReference type="FunFam" id="1.10.510.10:FF:000198">
    <property type="entry name" value="receptor protein kinase TMK1"/>
    <property type="match status" value="1"/>
</dbReference>
<dbReference type="InterPro" id="IPR013210">
    <property type="entry name" value="LRR_N_plant-typ"/>
</dbReference>
<dbReference type="InterPro" id="IPR052422">
    <property type="entry name" value="Auxin_Ser/Thr_Kinase"/>
</dbReference>
<dbReference type="SMART" id="SM00369">
    <property type="entry name" value="LRR_TYP"/>
    <property type="match status" value="4"/>
</dbReference>
<feature type="chain" id="PRO_5042892837" description="non-specific serine/threonine protein kinase" evidence="23">
    <location>
        <begin position="25"/>
        <end position="960"/>
    </location>
</feature>
<evidence type="ECO:0000256" key="23">
    <source>
        <dbReference type="SAM" id="SignalP"/>
    </source>
</evidence>
<dbReference type="GO" id="GO:0016020">
    <property type="term" value="C:membrane"/>
    <property type="evidence" value="ECO:0007669"/>
    <property type="project" value="UniProtKB-SubCell"/>
</dbReference>
<dbReference type="Gene3D" id="3.80.10.10">
    <property type="entry name" value="Ribonuclease Inhibitor"/>
    <property type="match status" value="2"/>
</dbReference>
<evidence type="ECO:0000256" key="7">
    <source>
        <dbReference type="ARBA" id="ARBA00022692"/>
    </source>
</evidence>
<dbReference type="GO" id="GO:0005524">
    <property type="term" value="F:ATP binding"/>
    <property type="evidence" value="ECO:0007669"/>
    <property type="project" value="UniProtKB-UniRule"/>
</dbReference>
<evidence type="ECO:0000256" key="12">
    <source>
        <dbReference type="ARBA" id="ARBA00022840"/>
    </source>
</evidence>
<evidence type="ECO:0000256" key="11">
    <source>
        <dbReference type="ARBA" id="ARBA00022777"/>
    </source>
</evidence>
<evidence type="ECO:0000256" key="14">
    <source>
        <dbReference type="ARBA" id="ARBA00023136"/>
    </source>
</evidence>
<dbReference type="PROSITE" id="PS51450">
    <property type="entry name" value="LRR"/>
    <property type="match status" value="1"/>
</dbReference>
<feature type="region of interest" description="Disordered" evidence="21">
    <location>
        <begin position="925"/>
        <end position="960"/>
    </location>
</feature>
<evidence type="ECO:0000256" key="15">
    <source>
        <dbReference type="ARBA" id="ARBA00023157"/>
    </source>
</evidence>
<gene>
    <name evidence="25" type="ORF">RIF29_20778</name>
</gene>
<evidence type="ECO:0000256" key="21">
    <source>
        <dbReference type="SAM" id="MobiDB-lite"/>
    </source>
</evidence>
<evidence type="ECO:0000256" key="19">
    <source>
        <dbReference type="ARBA" id="ARBA00048679"/>
    </source>
</evidence>
<evidence type="ECO:0000256" key="4">
    <source>
        <dbReference type="ARBA" id="ARBA00022527"/>
    </source>
</evidence>
<feature type="binding site" evidence="20">
    <location>
        <position position="642"/>
    </location>
    <ligand>
        <name>ATP</name>
        <dbReference type="ChEBI" id="CHEBI:30616"/>
    </ligand>
</feature>
<dbReference type="InterPro" id="IPR017441">
    <property type="entry name" value="Protein_kinase_ATP_BS"/>
</dbReference>
<keyword evidence="26" id="KW-1185">Reference proteome</keyword>
<organism evidence="25 26">
    <name type="scientific">Crotalaria pallida</name>
    <name type="common">Smooth rattlebox</name>
    <name type="synonym">Crotalaria striata</name>
    <dbReference type="NCBI Taxonomy" id="3830"/>
    <lineage>
        <taxon>Eukaryota</taxon>
        <taxon>Viridiplantae</taxon>
        <taxon>Streptophyta</taxon>
        <taxon>Embryophyta</taxon>
        <taxon>Tracheophyta</taxon>
        <taxon>Spermatophyta</taxon>
        <taxon>Magnoliopsida</taxon>
        <taxon>eudicotyledons</taxon>
        <taxon>Gunneridae</taxon>
        <taxon>Pentapetalae</taxon>
        <taxon>rosids</taxon>
        <taxon>fabids</taxon>
        <taxon>Fabales</taxon>
        <taxon>Fabaceae</taxon>
        <taxon>Papilionoideae</taxon>
        <taxon>50 kb inversion clade</taxon>
        <taxon>genistoids sensu lato</taxon>
        <taxon>core genistoids</taxon>
        <taxon>Crotalarieae</taxon>
        <taxon>Crotalaria</taxon>
    </lineage>
</organism>
<keyword evidence="7 22" id="KW-0812">Transmembrane</keyword>
<dbReference type="FunFam" id="3.80.10.10:FF:000190">
    <property type="entry name" value="Receptor-like kinase TMK4"/>
    <property type="match status" value="1"/>
</dbReference>
<dbReference type="Pfam" id="PF13855">
    <property type="entry name" value="LRR_8"/>
    <property type="match status" value="1"/>
</dbReference>
<feature type="compositionally biased region" description="Polar residues" evidence="21">
    <location>
        <begin position="488"/>
        <end position="501"/>
    </location>
</feature>
<evidence type="ECO:0000256" key="20">
    <source>
        <dbReference type="PROSITE-ProRule" id="PRU10141"/>
    </source>
</evidence>
<dbReference type="AlphaFoldDB" id="A0AAN9F234"/>
<dbReference type="Pfam" id="PF07714">
    <property type="entry name" value="PK_Tyr_Ser-Thr"/>
    <property type="match status" value="1"/>
</dbReference>
<evidence type="ECO:0000259" key="24">
    <source>
        <dbReference type="PROSITE" id="PS50011"/>
    </source>
</evidence>
<dbReference type="PANTHER" id="PTHR47986:SF13">
    <property type="entry name" value="RECEPTOR PROTEIN KINASE TMK1-LIKE"/>
    <property type="match status" value="1"/>
</dbReference>
<comment type="similarity">
    <text evidence="2">Belongs to the protein kinase superfamily. Ser/Thr protein kinase family.</text>
</comment>
<keyword evidence="9" id="KW-0677">Repeat</keyword>
<proteinExistence type="inferred from homology"/>
<evidence type="ECO:0000256" key="9">
    <source>
        <dbReference type="ARBA" id="ARBA00022737"/>
    </source>
</evidence>
<dbReference type="InterPro" id="IPR001245">
    <property type="entry name" value="Ser-Thr/Tyr_kinase_cat_dom"/>
</dbReference>
<sequence length="960" mass="104834">MDTHFLNLISLLLLLLSHTLLVSPYTDPNDVKILNQFRKGLKNPELLPWPEEGGDPCGTPQWKYIYCNGNRVTQIQAKYLNLIGPLPSNFNQLTKLQQLGLQNNSLNGPLPSFKGLSNLQQAFLNNNDFESIPEDFFEGLNNLQVLALDYNTNLNAATGGWQFANALRDSVQLEKIYCMSCNLVGPIPDFFGSFASLSLLRLSGNNLTGEIPATLKGLSSLQTLWLNNQKGDGLTGSIDVVTKMVSLSSLWLHGNQFSGIIPLNIGDLSSLKDLDLNGNKLVGLIPDALGKMKLDSLDLNNNHFMGPIPNFVTSKVTFESNNFCQSKPGIPCSFEVMALLEFLGGLNYPLNLVNSWIGNNPCNDDVSWLGIECNANGKVSMITLSNFNLSGTLSPSVAKLDSLVGIRLGGNKISGVIPSNWTSLRSLTLLDLSNNNISSPLPNFSKSLKLLIDGNPLLNHGSTAPEASPSSSPGKSPPSSGKAEPSLHTPSPASNSNSGSKNSEREENFIVMIAKIAGAATGVFIVILINLYCFRKRKDNSNGPSTLVIHPRGVSNSENVVKIVVPNNKNGNISTVTGSASGRVNSSGNGEPHVIEAGNLVISVEVLRNSTKNFAAENELGRGGFGVVYRGELHDGTKIAVKRMEAGVISSAALDEYQSEIAVLSKVRHRHLVSLLGYSFDGTERLLVYEYMPQGALSNHLFHWKRLMLEPLSWKRRLNIALDVARGMEYLHSLAHQSFIHRDLKPSNILLGDDFRAKVSDFGLVKLAPDGKKSVLTRLAGTFGYLAPEYAVTGKITTKADVFSFGVVLMELLTGLIALDEDRPEESQYLAAWFWDIKSDKEKLMTAVDRTLDIKEETFESISIIAELAGHCTAREPIQRPDMGYAVNVLAPLVEKWKPYEDVTEECNGIDYSIPLNQMLKGWQEKEGRDLSNKDLQDSKSSIPARPTGFAESFTSVDGR</sequence>
<keyword evidence="17" id="KW-0325">Glycoprotein</keyword>
<dbReference type="FunFam" id="3.30.200.20:FF:000226">
    <property type="entry name" value="receptor protein kinase TMK1"/>
    <property type="match status" value="1"/>
</dbReference>
<dbReference type="Pfam" id="PF00560">
    <property type="entry name" value="LRR_1"/>
    <property type="match status" value="2"/>
</dbReference>
<evidence type="ECO:0000256" key="18">
    <source>
        <dbReference type="ARBA" id="ARBA00047899"/>
    </source>
</evidence>
<dbReference type="PROSITE" id="PS00107">
    <property type="entry name" value="PROTEIN_KINASE_ATP"/>
    <property type="match status" value="1"/>
</dbReference>
<keyword evidence="16" id="KW-0675">Receptor</keyword>
<dbReference type="PROSITE" id="PS50011">
    <property type="entry name" value="PROTEIN_KINASE_DOM"/>
    <property type="match status" value="1"/>
</dbReference>
<dbReference type="EMBL" id="JAYWIO010000004">
    <property type="protein sequence ID" value="KAK7268092.1"/>
    <property type="molecule type" value="Genomic_DNA"/>
</dbReference>
<comment type="catalytic activity">
    <reaction evidence="19">
        <text>L-seryl-[protein] + ATP = O-phospho-L-seryl-[protein] + ADP + H(+)</text>
        <dbReference type="Rhea" id="RHEA:17989"/>
        <dbReference type="Rhea" id="RHEA-COMP:9863"/>
        <dbReference type="Rhea" id="RHEA-COMP:11604"/>
        <dbReference type="ChEBI" id="CHEBI:15378"/>
        <dbReference type="ChEBI" id="CHEBI:29999"/>
        <dbReference type="ChEBI" id="CHEBI:30616"/>
        <dbReference type="ChEBI" id="CHEBI:83421"/>
        <dbReference type="ChEBI" id="CHEBI:456216"/>
        <dbReference type="EC" id="2.7.11.1"/>
    </reaction>
</comment>
<feature type="compositionally biased region" description="Low complexity" evidence="21">
    <location>
        <begin position="465"/>
        <end position="486"/>
    </location>
</feature>
<keyword evidence="6" id="KW-0808">Transferase</keyword>
<dbReference type="Proteomes" id="UP001372338">
    <property type="component" value="Unassembled WGS sequence"/>
</dbReference>
<keyword evidence="10 20" id="KW-0547">Nucleotide-binding</keyword>
<evidence type="ECO:0000256" key="22">
    <source>
        <dbReference type="SAM" id="Phobius"/>
    </source>
</evidence>
<dbReference type="FunFam" id="3.80.10.10:FF:000129">
    <property type="entry name" value="Leucine-rich repeat receptor-like kinase"/>
    <property type="match status" value="1"/>
</dbReference>
<accession>A0AAN9F234</accession>
<comment type="catalytic activity">
    <reaction evidence="18">
        <text>L-threonyl-[protein] + ATP = O-phospho-L-threonyl-[protein] + ADP + H(+)</text>
        <dbReference type="Rhea" id="RHEA:46608"/>
        <dbReference type="Rhea" id="RHEA-COMP:11060"/>
        <dbReference type="Rhea" id="RHEA-COMP:11605"/>
        <dbReference type="ChEBI" id="CHEBI:15378"/>
        <dbReference type="ChEBI" id="CHEBI:30013"/>
        <dbReference type="ChEBI" id="CHEBI:30616"/>
        <dbReference type="ChEBI" id="CHEBI:61977"/>
        <dbReference type="ChEBI" id="CHEBI:456216"/>
        <dbReference type="EC" id="2.7.11.1"/>
    </reaction>
</comment>
<feature type="compositionally biased region" description="Basic and acidic residues" evidence="21">
    <location>
        <begin position="925"/>
        <end position="938"/>
    </location>
</feature>
<dbReference type="InterPro" id="IPR008271">
    <property type="entry name" value="Ser/Thr_kinase_AS"/>
</dbReference>
<evidence type="ECO:0000256" key="10">
    <source>
        <dbReference type="ARBA" id="ARBA00022741"/>
    </source>
</evidence>
<evidence type="ECO:0000256" key="16">
    <source>
        <dbReference type="ARBA" id="ARBA00023170"/>
    </source>
</evidence>
<evidence type="ECO:0000256" key="5">
    <source>
        <dbReference type="ARBA" id="ARBA00022614"/>
    </source>
</evidence>
<evidence type="ECO:0000256" key="1">
    <source>
        <dbReference type="ARBA" id="ARBA00004167"/>
    </source>
</evidence>
<dbReference type="InterPro" id="IPR003591">
    <property type="entry name" value="Leu-rich_rpt_typical-subtyp"/>
</dbReference>
<dbReference type="PROSITE" id="PS00108">
    <property type="entry name" value="PROTEIN_KINASE_ST"/>
    <property type="match status" value="1"/>
</dbReference>
<feature type="domain" description="Protein kinase" evidence="24">
    <location>
        <begin position="614"/>
        <end position="894"/>
    </location>
</feature>
<dbReference type="SMART" id="SM00220">
    <property type="entry name" value="S_TKc"/>
    <property type="match status" value="1"/>
</dbReference>
<keyword evidence="13 22" id="KW-1133">Transmembrane helix</keyword>
<dbReference type="PANTHER" id="PTHR47986">
    <property type="entry name" value="OSJNBA0070M12.3 PROTEIN"/>
    <property type="match status" value="1"/>
</dbReference>
<reference evidence="25 26" key="1">
    <citation type="submission" date="2024-01" db="EMBL/GenBank/DDBJ databases">
        <title>The genomes of 5 underutilized Papilionoideae crops provide insights into root nodulation and disease resistanc.</title>
        <authorList>
            <person name="Yuan L."/>
        </authorList>
    </citation>
    <scope>NUCLEOTIDE SEQUENCE [LARGE SCALE GENOMIC DNA]</scope>
    <source>
        <strain evidence="25">ZHUSHIDOU_FW_LH</strain>
        <tissue evidence="25">Leaf</tissue>
    </source>
</reference>
<comment type="caution">
    <text evidence="25">The sequence shown here is derived from an EMBL/GenBank/DDBJ whole genome shotgun (WGS) entry which is preliminary data.</text>
</comment>
<dbReference type="Pfam" id="PF08263">
    <property type="entry name" value="LRRNT_2"/>
    <property type="match status" value="2"/>
</dbReference>
<dbReference type="InterPro" id="IPR000719">
    <property type="entry name" value="Prot_kinase_dom"/>
</dbReference>